<evidence type="ECO:0000256" key="2">
    <source>
        <dbReference type="ARBA" id="ARBA00022692"/>
    </source>
</evidence>
<name>A0ABM8NFT2_9BURK</name>
<dbReference type="InterPro" id="IPR006260">
    <property type="entry name" value="TonB/TolA_C"/>
</dbReference>
<protein>
    <recommendedName>
        <fullName evidence="5">TonB C-terminal domain-containing protein</fullName>
    </recommendedName>
</protein>
<gene>
    <name evidence="6" type="ORF">LMG28140_01448</name>
</gene>
<accession>A0ABM8NFT2</accession>
<evidence type="ECO:0000259" key="5">
    <source>
        <dbReference type="PROSITE" id="PS52015"/>
    </source>
</evidence>
<feature type="domain" description="TonB C-terminal" evidence="5">
    <location>
        <begin position="126"/>
        <end position="225"/>
    </location>
</feature>
<dbReference type="SUPFAM" id="SSF74653">
    <property type="entry name" value="TolA/TonB C-terminal domain"/>
    <property type="match status" value="1"/>
</dbReference>
<dbReference type="PROSITE" id="PS52015">
    <property type="entry name" value="TONB_CTD"/>
    <property type="match status" value="1"/>
</dbReference>
<dbReference type="NCBIfam" id="TIGR01352">
    <property type="entry name" value="tonB_Cterm"/>
    <property type="match status" value="1"/>
</dbReference>
<comment type="caution">
    <text evidence="6">The sequence shown here is derived from an EMBL/GenBank/DDBJ whole genome shotgun (WGS) entry which is preliminary data.</text>
</comment>
<organism evidence="6 7">
    <name type="scientific">Paraburkholderia metrosideri</name>
    <dbReference type="NCBI Taxonomy" id="580937"/>
    <lineage>
        <taxon>Bacteria</taxon>
        <taxon>Pseudomonadati</taxon>
        <taxon>Pseudomonadota</taxon>
        <taxon>Betaproteobacteria</taxon>
        <taxon>Burkholderiales</taxon>
        <taxon>Burkholderiaceae</taxon>
        <taxon>Paraburkholderia</taxon>
    </lineage>
</organism>
<keyword evidence="3" id="KW-1133">Transmembrane helix</keyword>
<dbReference type="Gene3D" id="3.30.1150.10">
    <property type="match status" value="1"/>
</dbReference>
<proteinExistence type="predicted"/>
<evidence type="ECO:0000313" key="7">
    <source>
        <dbReference type="Proteomes" id="UP000598032"/>
    </source>
</evidence>
<reference evidence="6 7" key="1">
    <citation type="submission" date="2020-10" db="EMBL/GenBank/DDBJ databases">
        <authorList>
            <person name="Peeters C."/>
        </authorList>
    </citation>
    <scope>NUCLEOTIDE SEQUENCE [LARGE SCALE GENOMIC DNA]</scope>
    <source>
        <strain evidence="6 7">LMG 28140</strain>
    </source>
</reference>
<dbReference type="Proteomes" id="UP000598032">
    <property type="component" value="Unassembled WGS sequence"/>
</dbReference>
<sequence>MPPERGNPSVGPFSTQTNCPHISTHYNLARRTKTRANANCIQADFDYHQVSPSPSFPSTMPIRTRHLRRLTGRFGVPIFPTRGTLFAALTAAAAAMIAGCTITLPQHETVSTPVAAVNSATLDQYREAVARRIVERNPSYVLRGTPQAMLRSLVVVSFVVDRDGHVVTSSVYRTNGDDEAEGTALATLRRASPLPQPPGKLLNGRGQLELFEDWLFNDNGKFQLRELASPQAQNFD</sequence>
<evidence type="ECO:0000256" key="1">
    <source>
        <dbReference type="ARBA" id="ARBA00004167"/>
    </source>
</evidence>
<dbReference type="InterPro" id="IPR037682">
    <property type="entry name" value="TonB_C"/>
</dbReference>
<evidence type="ECO:0000256" key="3">
    <source>
        <dbReference type="ARBA" id="ARBA00022989"/>
    </source>
</evidence>
<keyword evidence="4" id="KW-0472">Membrane</keyword>
<dbReference type="EMBL" id="CAJHCP010000003">
    <property type="protein sequence ID" value="CAD6523018.1"/>
    <property type="molecule type" value="Genomic_DNA"/>
</dbReference>
<evidence type="ECO:0000313" key="6">
    <source>
        <dbReference type="EMBL" id="CAD6523018.1"/>
    </source>
</evidence>
<comment type="subcellular location">
    <subcellularLocation>
        <location evidence="1">Membrane</location>
        <topology evidence="1">Single-pass membrane protein</topology>
    </subcellularLocation>
</comment>
<evidence type="ECO:0000256" key="4">
    <source>
        <dbReference type="ARBA" id="ARBA00023136"/>
    </source>
</evidence>
<keyword evidence="7" id="KW-1185">Reference proteome</keyword>
<keyword evidence="2" id="KW-0812">Transmembrane</keyword>